<dbReference type="InterPro" id="IPR016160">
    <property type="entry name" value="Ald_DH_CS_CYS"/>
</dbReference>
<dbReference type="FunFam" id="3.40.309.10:FF:000009">
    <property type="entry name" value="Aldehyde dehydrogenase A"/>
    <property type="match status" value="1"/>
</dbReference>
<dbReference type="AlphaFoldDB" id="A0AA39YDR5"/>
<evidence type="ECO:0000259" key="7">
    <source>
        <dbReference type="Pfam" id="PF00171"/>
    </source>
</evidence>
<evidence type="ECO:0000313" key="8">
    <source>
        <dbReference type="EMBL" id="KAK0650484.1"/>
    </source>
</evidence>
<dbReference type="PROSITE" id="PS00687">
    <property type="entry name" value="ALDEHYDE_DEHYDR_GLU"/>
    <property type="match status" value="1"/>
</dbReference>
<feature type="active site" evidence="5">
    <location>
        <position position="184"/>
    </location>
</feature>
<name>A0AA39YDR5_9PEZI</name>
<evidence type="ECO:0000256" key="1">
    <source>
        <dbReference type="ARBA" id="ARBA00009986"/>
    </source>
</evidence>
<sequence length="383" mass="41567">MPLSERKSIVEKALSLIEDRKEQLGRELTLQMGRPISFSTKEIGTMQKRARYLLSICEDALAEIPGQPEAGFKRYIKKEPVGPALLFPYLIVVNSLIPALLAGNTAILKPSPQVPLVAERLVEIFADAGLPPRVLQFIHSGSPEALAEMVQFPEVSLITFTGSTSGGMSLREAAATRLVPIVLELGGNDPAYVRADADLEWVAAQLVDGAVFNAGQSCCAVERVYVHADVYERFVEEVRKELATYVLGDPFDAATNVGPVISKAAAKNIELQVAQAIERGARDVTPTNPSFETTIGKGNYIRPTILVDVGHTMRIMQEETFGPIIPIAKVESDEEAIALMNDSAYGLTASVWTRDIQAGESLINKIEAGTVFINRCDYPSPVS</sequence>
<comment type="similarity">
    <text evidence="1 6">Belongs to the aldehyde dehydrogenase family.</text>
</comment>
<feature type="domain" description="Aldehyde dehydrogenase" evidence="7">
    <location>
        <begin position="1"/>
        <end position="376"/>
    </location>
</feature>
<dbReference type="InterPro" id="IPR015590">
    <property type="entry name" value="Aldehyde_DH_dom"/>
</dbReference>
<dbReference type="InterPro" id="IPR029510">
    <property type="entry name" value="Ald_DH_CS_GLU"/>
</dbReference>
<dbReference type="Gene3D" id="3.40.605.10">
    <property type="entry name" value="Aldehyde Dehydrogenase, Chain A, domain 1"/>
    <property type="match status" value="1"/>
</dbReference>
<organism evidence="8 9">
    <name type="scientific">Lasiodiplodia hormozganensis</name>
    <dbReference type="NCBI Taxonomy" id="869390"/>
    <lineage>
        <taxon>Eukaryota</taxon>
        <taxon>Fungi</taxon>
        <taxon>Dikarya</taxon>
        <taxon>Ascomycota</taxon>
        <taxon>Pezizomycotina</taxon>
        <taxon>Dothideomycetes</taxon>
        <taxon>Dothideomycetes incertae sedis</taxon>
        <taxon>Botryosphaeriales</taxon>
        <taxon>Botryosphaeriaceae</taxon>
        <taxon>Lasiodiplodia</taxon>
    </lineage>
</organism>
<evidence type="ECO:0000256" key="4">
    <source>
        <dbReference type="ARBA" id="ARBA00049194"/>
    </source>
</evidence>
<evidence type="ECO:0000313" key="9">
    <source>
        <dbReference type="Proteomes" id="UP001175001"/>
    </source>
</evidence>
<evidence type="ECO:0000256" key="3">
    <source>
        <dbReference type="ARBA" id="ARBA00024226"/>
    </source>
</evidence>
<dbReference type="Proteomes" id="UP001175001">
    <property type="component" value="Unassembled WGS sequence"/>
</dbReference>
<protein>
    <recommendedName>
        <fullName evidence="3">aldehyde dehydrogenase (NAD(+))</fullName>
        <ecNumber evidence="3">1.2.1.3</ecNumber>
    </recommendedName>
</protein>
<evidence type="ECO:0000256" key="5">
    <source>
        <dbReference type="PROSITE-ProRule" id="PRU10007"/>
    </source>
</evidence>
<dbReference type="EC" id="1.2.1.3" evidence="3"/>
<dbReference type="InterPro" id="IPR016162">
    <property type="entry name" value="Ald_DH_N"/>
</dbReference>
<comment type="caution">
    <text evidence="8">The sequence shown here is derived from an EMBL/GenBank/DDBJ whole genome shotgun (WGS) entry which is preliminary data.</text>
</comment>
<gene>
    <name evidence="8" type="primary">feaB</name>
    <name evidence="8" type="ORF">DIS24_g6776</name>
</gene>
<accession>A0AA39YDR5</accession>
<dbReference type="InterPro" id="IPR016161">
    <property type="entry name" value="Ald_DH/histidinol_DH"/>
</dbReference>
<evidence type="ECO:0000256" key="6">
    <source>
        <dbReference type="RuleBase" id="RU003345"/>
    </source>
</evidence>
<dbReference type="InterPro" id="IPR016163">
    <property type="entry name" value="Ald_DH_C"/>
</dbReference>
<reference evidence="8" key="1">
    <citation type="submission" date="2023-06" db="EMBL/GenBank/DDBJ databases">
        <title>Multi-omics analyses reveal the molecular pathogenesis toolkit of Lasiodiplodia hormozganensis, a cross-kingdom pathogen.</title>
        <authorList>
            <person name="Felix C."/>
            <person name="Meneses R."/>
            <person name="Goncalves M.F.M."/>
            <person name="Tilleman L."/>
            <person name="Duarte A.S."/>
            <person name="Jorrin-Novo J.V."/>
            <person name="Van De Peer Y."/>
            <person name="Deforce D."/>
            <person name="Van Nieuwerburgh F."/>
            <person name="Esteves A.C."/>
            <person name="Alves A."/>
        </authorList>
    </citation>
    <scope>NUCLEOTIDE SEQUENCE</scope>
    <source>
        <strain evidence="8">CBS 339.90</strain>
    </source>
</reference>
<dbReference type="EMBL" id="JAUJDW010000035">
    <property type="protein sequence ID" value="KAK0650484.1"/>
    <property type="molecule type" value="Genomic_DNA"/>
</dbReference>
<dbReference type="Gene3D" id="3.40.309.10">
    <property type="entry name" value="Aldehyde Dehydrogenase, Chain A, domain 2"/>
    <property type="match status" value="1"/>
</dbReference>
<dbReference type="PANTHER" id="PTHR11699">
    <property type="entry name" value="ALDEHYDE DEHYDROGENASE-RELATED"/>
    <property type="match status" value="1"/>
</dbReference>
<keyword evidence="9" id="KW-1185">Reference proteome</keyword>
<proteinExistence type="inferred from homology"/>
<keyword evidence="2 6" id="KW-0560">Oxidoreductase</keyword>
<dbReference type="Pfam" id="PF00171">
    <property type="entry name" value="Aldedh"/>
    <property type="match status" value="1"/>
</dbReference>
<dbReference type="PROSITE" id="PS00070">
    <property type="entry name" value="ALDEHYDE_DEHYDR_CYS"/>
    <property type="match status" value="1"/>
</dbReference>
<dbReference type="GO" id="GO:0004029">
    <property type="term" value="F:aldehyde dehydrogenase (NAD+) activity"/>
    <property type="evidence" value="ECO:0007669"/>
    <property type="project" value="UniProtKB-EC"/>
</dbReference>
<dbReference type="SUPFAM" id="SSF53720">
    <property type="entry name" value="ALDH-like"/>
    <property type="match status" value="1"/>
</dbReference>
<comment type="catalytic activity">
    <reaction evidence="4">
        <text>an aldehyde + NAD(+) + H2O = a carboxylate + NADH + 2 H(+)</text>
        <dbReference type="Rhea" id="RHEA:16185"/>
        <dbReference type="ChEBI" id="CHEBI:15377"/>
        <dbReference type="ChEBI" id="CHEBI:15378"/>
        <dbReference type="ChEBI" id="CHEBI:17478"/>
        <dbReference type="ChEBI" id="CHEBI:29067"/>
        <dbReference type="ChEBI" id="CHEBI:57540"/>
        <dbReference type="ChEBI" id="CHEBI:57945"/>
        <dbReference type="EC" id="1.2.1.3"/>
    </reaction>
</comment>
<evidence type="ECO:0000256" key="2">
    <source>
        <dbReference type="ARBA" id="ARBA00023002"/>
    </source>
</evidence>